<dbReference type="Pfam" id="PF13628">
    <property type="entry name" value="DUF4142"/>
    <property type="match status" value="1"/>
</dbReference>
<evidence type="ECO:0000256" key="1">
    <source>
        <dbReference type="SAM" id="SignalP"/>
    </source>
</evidence>
<feature type="chain" id="PRO_5046675708" evidence="1">
    <location>
        <begin position="20"/>
        <end position="183"/>
    </location>
</feature>
<evidence type="ECO:0000259" key="2">
    <source>
        <dbReference type="Pfam" id="PF13628"/>
    </source>
</evidence>
<dbReference type="RefSeq" id="WP_379927178.1">
    <property type="nucleotide sequence ID" value="NZ_JBHTJI010000042.1"/>
</dbReference>
<evidence type="ECO:0000313" key="4">
    <source>
        <dbReference type="Proteomes" id="UP001597061"/>
    </source>
</evidence>
<feature type="signal peptide" evidence="1">
    <location>
        <begin position="1"/>
        <end position="19"/>
    </location>
</feature>
<dbReference type="InterPro" id="IPR025419">
    <property type="entry name" value="DUF4142"/>
</dbReference>
<feature type="domain" description="DUF4142" evidence="2">
    <location>
        <begin position="48"/>
        <end position="178"/>
    </location>
</feature>
<evidence type="ECO:0000313" key="3">
    <source>
        <dbReference type="EMBL" id="MFD0991502.1"/>
    </source>
</evidence>
<keyword evidence="4" id="KW-1185">Reference proteome</keyword>
<keyword evidence="1" id="KW-0732">Signal</keyword>
<proteinExistence type="predicted"/>
<reference evidence="4" key="1">
    <citation type="journal article" date="2019" name="Int. J. Syst. Evol. Microbiol.">
        <title>The Global Catalogue of Microorganisms (GCM) 10K type strain sequencing project: providing services to taxonomists for standard genome sequencing and annotation.</title>
        <authorList>
            <consortium name="The Broad Institute Genomics Platform"/>
            <consortium name="The Broad Institute Genome Sequencing Center for Infectious Disease"/>
            <person name="Wu L."/>
            <person name="Ma J."/>
        </authorList>
    </citation>
    <scope>NUCLEOTIDE SEQUENCE [LARGE SCALE GENOMIC DNA]</scope>
    <source>
        <strain evidence="4">CCUG 62414</strain>
    </source>
</reference>
<dbReference type="EMBL" id="JBHTJI010000042">
    <property type="protein sequence ID" value="MFD0991502.1"/>
    <property type="molecule type" value="Genomic_DNA"/>
</dbReference>
<organism evidence="3 4">
    <name type="scientific">Mariniflexile jejuense</name>
    <dbReference type="NCBI Taxonomy" id="1173582"/>
    <lineage>
        <taxon>Bacteria</taxon>
        <taxon>Pseudomonadati</taxon>
        <taxon>Bacteroidota</taxon>
        <taxon>Flavobacteriia</taxon>
        <taxon>Flavobacteriales</taxon>
        <taxon>Flavobacteriaceae</taxon>
        <taxon>Mariniflexile</taxon>
    </lineage>
</organism>
<name>A0ABW3JQF3_9FLAO</name>
<accession>A0ABW3JQF3</accession>
<gene>
    <name evidence="3" type="ORF">ACFQ1R_15490</name>
</gene>
<protein>
    <submittedName>
        <fullName evidence="3">DUF4142 domain-containing protein</fullName>
    </submittedName>
</protein>
<comment type="caution">
    <text evidence="3">The sequence shown here is derived from an EMBL/GenBank/DDBJ whole genome shotgun (WGS) entry which is preliminary data.</text>
</comment>
<sequence>MKRYLTPLLIIITSICLVACDFDKPENENYLYNNEATSKRVKINIEEAKVLSDVAILNETVISISQLSQIKSNEYHVKKISSKLKKDNLKIKRQLSDLAEKKIILLPNSIDETVINELLKIEENSFSETYLKKVKLILESEVAQLKYLSNITNDVDFKVLTVKLLVTLQYNLNQIQNILKTNY</sequence>
<dbReference type="Proteomes" id="UP001597061">
    <property type="component" value="Unassembled WGS sequence"/>
</dbReference>